<accession>A0A4R3KTS2</accession>
<dbReference type="AlphaFoldDB" id="A0A4R3KTS2"/>
<dbReference type="Proteomes" id="UP000295807">
    <property type="component" value="Unassembled WGS sequence"/>
</dbReference>
<dbReference type="EMBL" id="SMAD01000003">
    <property type="protein sequence ID" value="TCS88427.1"/>
    <property type="molecule type" value="Genomic_DNA"/>
</dbReference>
<reference evidence="1 2" key="1">
    <citation type="submission" date="2019-03" db="EMBL/GenBank/DDBJ databases">
        <title>Genomic Encyclopedia of Type Strains, Phase IV (KMG-IV): sequencing the most valuable type-strain genomes for metagenomic binning, comparative biology and taxonomic classification.</title>
        <authorList>
            <person name="Goeker M."/>
        </authorList>
    </citation>
    <scope>NUCLEOTIDE SEQUENCE [LARGE SCALE GENOMIC DNA]</scope>
    <source>
        <strain evidence="1 2">DSM 21100</strain>
    </source>
</reference>
<gene>
    <name evidence="1" type="ORF">EDD80_103292</name>
</gene>
<proteinExistence type="predicted"/>
<comment type="caution">
    <text evidence="1">The sequence shown here is derived from an EMBL/GenBank/DDBJ whole genome shotgun (WGS) entry which is preliminary data.</text>
</comment>
<sequence length="41" mass="5005">MNIGPYWANLDSQQMLPEMYPILKWDRRDWVESRRLLVEPG</sequence>
<evidence type="ECO:0000313" key="2">
    <source>
        <dbReference type="Proteomes" id="UP000295807"/>
    </source>
</evidence>
<evidence type="ECO:0000313" key="1">
    <source>
        <dbReference type="EMBL" id="TCS88427.1"/>
    </source>
</evidence>
<organism evidence="1 2">
    <name type="scientific">Anseongella ginsenosidimutans</name>
    <dbReference type="NCBI Taxonomy" id="496056"/>
    <lineage>
        <taxon>Bacteria</taxon>
        <taxon>Pseudomonadati</taxon>
        <taxon>Bacteroidota</taxon>
        <taxon>Sphingobacteriia</taxon>
        <taxon>Sphingobacteriales</taxon>
        <taxon>Sphingobacteriaceae</taxon>
        <taxon>Anseongella</taxon>
    </lineage>
</organism>
<protein>
    <submittedName>
        <fullName evidence="1">Uncharacterized protein</fullName>
    </submittedName>
</protein>
<keyword evidence="2" id="KW-1185">Reference proteome</keyword>
<name>A0A4R3KTS2_9SPHI</name>